<dbReference type="Pfam" id="PF13561">
    <property type="entry name" value="adh_short_C2"/>
    <property type="match status" value="1"/>
</dbReference>
<accession>A0A2W5QI27</accession>
<dbReference type="Pfam" id="PF00106">
    <property type="entry name" value="adh_short"/>
    <property type="match status" value="1"/>
</dbReference>
<comment type="caution">
    <text evidence="2">The sequence shown here is derived from an EMBL/GenBank/DDBJ whole genome shotgun (WGS) entry which is preliminary data.</text>
</comment>
<dbReference type="AlphaFoldDB" id="A0A2W5QI27"/>
<dbReference type="CDD" id="cd05233">
    <property type="entry name" value="SDR_c"/>
    <property type="match status" value="1"/>
</dbReference>
<reference evidence="2 3" key="1">
    <citation type="submission" date="2017-08" db="EMBL/GenBank/DDBJ databases">
        <title>Infants hospitalized years apart are colonized by the same room-sourced microbial strains.</title>
        <authorList>
            <person name="Brooks B."/>
            <person name="Olm M.R."/>
            <person name="Firek B.A."/>
            <person name="Baker R."/>
            <person name="Thomas B.C."/>
            <person name="Morowitz M.J."/>
            <person name="Banfield J.F."/>
        </authorList>
    </citation>
    <scope>NUCLEOTIDE SEQUENCE [LARGE SCALE GENOMIC DNA]</scope>
    <source>
        <strain evidence="2">S2_005_002_R2_33</strain>
    </source>
</reference>
<dbReference type="EMBL" id="QFPX01000009">
    <property type="protein sequence ID" value="PZQ54363.1"/>
    <property type="molecule type" value="Genomic_DNA"/>
</dbReference>
<dbReference type="PRINTS" id="PR00081">
    <property type="entry name" value="GDHRDH"/>
</dbReference>
<comment type="similarity">
    <text evidence="1">Belongs to the short-chain dehydrogenases/reductases (SDR) family.</text>
</comment>
<organism evidence="2 3">
    <name type="scientific">Novosphingobium pentaromativorans</name>
    <dbReference type="NCBI Taxonomy" id="205844"/>
    <lineage>
        <taxon>Bacteria</taxon>
        <taxon>Pseudomonadati</taxon>
        <taxon>Pseudomonadota</taxon>
        <taxon>Alphaproteobacteria</taxon>
        <taxon>Sphingomonadales</taxon>
        <taxon>Sphingomonadaceae</taxon>
        <taxon>Novosphingobium</taxon>
    </lineage>
</organism>
<dbReference type="PANTHER" id="PTHR42760">
    <property type="entry name" value="SHORT-CHAIN DEHYDROGENASES/REDUCTASES FAMILY MEMBER"/>
    <property type="match status" value="1"/>
</dbReference>
<dbReference type="Proteomes" id="UP000249082">
    <property type="component" value="Unassembled WGS sequence"/>
</dbReference>
<evidence type="ECO:0000256" key="1">
    <source>
        <dbReference type="ARBA" id="ARBA00006484"/>
    </source>
</evidence>
<sequence>MSATVIVTGAAGGMGRPVAARFAAQDRPLLLCDVNAERLEDMAAELREGGTRVSTLAGDIAAPEFPRQLLDSLGDAPLFALIHTAGLSPTMAEAQRILEVNYFATERLVAALLPRFEEGGCALLISSMSAYLIPDPAMIAAVGDLVAGKGRDGVDRFATDPGMGYTLSKRGVIGLVGREAAAFGARGLRIVSIAPGFIDTEMSRAEAKASEQMVRMMGMTPLGRQGTGDEIASVAEFLCSPGASYVSGCDIKVDGGILGRLALG</sequence>
<dbReference type="GO" id="GO:0016616">
    <property type="term" value="F:oxidoreductase activity, acting on the CH-OH group of donors, NAD or NADP as acceptor"/>
    <property type="evidence" value="ECO:0007669"/>
    <property type="project" value="TreeGrafter"/>
</dbReference>
<dbReference type="InterPro" id="IPR002347">
    <property type="entry name" value="SDR_fam"/>
</dbReference>
<dbReference type="Gene3D" id="3.40.50.720">
    <property type="entry name" value="NAD(P)-binding Rossmann-like Domain"/>
    <property type="match status" value="1"/>
</dbReference>
<evidence type="ECO:0000313" key="2">
    <source>
        <dbReference type="EMBL" id="PZQ54363.1"/>
    </source>
</evidence>
<name>A0A2W5QI27_9SPHN</name>
<proteinExistence type="inferred from homology"/>
<evidence type="ECO:0008006" key="4">
    <source>
        <dbReference type="Google" id="ProtNLM"/>
    </source>
</evidence>
<dbReference type="InterPro" id="IPR036291">
    <property type="entry name" value="NAD(P)-bd_dom_sf"/>
</dbReference>
<gene>
    <name evidence="2" type="ORF">DI555_13140</name>
</gene>
<evidence type="ECO:0000313" key="3">
    <source>
        <dbReference type="Proteomes" id="UP000249082"/>
    </source>
</evidence>
<protein>
    <recommendedName>
        <fullName evidence="4">Short-chain dehydrogenase</fullName>
    </recommendedName>
</protein>
<dbReference type="PANTHER" id="PTHR42760:SF78">
    <property type="entry name" value="3-OXOACYL-[ACYL-CARRIER-PROTEIN] REDUCTASE [NADH]"/>
    <property type="match status" value="1"/>
</dbReference>
<dbReference type="SUPFAM" id="SSF51735">
    <property type="entry name" value="NAD(P)-binding Rossmann-fold domains"/>
    <property type="match status" value="1"/>
</dbReference>